<evidence type="ECO:0000256" key="2">
    <source>
        <dbReference type="SAM" id="Coils"/>
    </source>
</evidence>
<dbReference type="InterPro" id="IPR036457">
    <property type="entry name" value="PPM-type-like_dom_sf"/>
</dbReference>
<reference evidence="5 6" key="1">
    <citation type="submission" date="2023-10" db="EMBL/GenBank/DDBJ databases">
        <title>Two novel species belonging to the OM43/NOR5 clade.</title>
        <authorList>
            <person name="Park M."/>
        </authorList>
    </citation>
    <scope>NUCLEOTIDE SEQUENCE [LARGE SCALE GENOMIC DNA]</scope>
    <source>
        <strain evidence="5 6">IMCC45268</strain>
    </source>
</reference>
<feature type="domain" description="PPM-type phosphatase" evidence="3">
    <location>
        <begin position="174"/>
        <end position="391"/>
    </location>
</feature>
<protein>
    <submittedName>
        <fullName evidence="5">SpoIIE family protein phosphatase</fullName>
    </submittedName>
</protein>
<accession>A0ABZ0I7M7</accession>
<dbReference type="Gene3D" id="3.60.40.10">
    <property type="entry name" value="PPM-type phosphatase domain"/>
    <property type="match status" value="1"/>
</dbReference>
<dbReference type="EMBL" id="CP136865">
    <property type="protein sequence ID" value="WOJ95514.1"/>
    <property type="molecule type" value="Genomic_DNA"/>
</dbReference>
<evidence type="ECO:0000256" key="1">
    <source>
        <dbReference type="ARBA" id="ARBA00022801"/>
    </source>
</evidence>
<dbReference type="InterPro" id="IPR001932">
    <property type="entry name" value="PPM-type_phosphatase-like_dom"/>
</dbReference>
<gene>
    <name evidence="5" type="ORF">R0137_09620</name>
</gene>
<evidence type="ECO:0000313" key="6">
    <source>
        <dbReference type="Proteomes" id="UP001626549"/>
    </source>
</evidence>
<dbReference type="SMART" id="SM00331">
    <property type="entry name" value="PP2C_SIG"/>
    <property type="match status" value="1"/>
</dbReference>
<dbReference type="Gene3D" id="1.20.5.390">
    <property type="entry name" value="L1 transposable element, trimerization domain"/>
    <property type="match status" value="1"/>
</dbReference>
<dbReference type="InterPro" id="IPR001789">
    <property type="entry name" value="Sig_transdc_resp-reg_receiver"/>
</dbReference>
<feature type="domain" description="Response regulatory" evidence="4">
    <location>
        <begin position="5"/>
        <end position="118"/>
    </location>
</feature>
<dbReference type="RefSeq" id="WP_407326212.1">
    <property type="nucleotide sequence ID" value="NZ_CP136865.1"/>
</dbReference>
<name>A0ABZ0I7M7_9GAMM</name>
<evidence type="ECO:0000259" key="4">
    <source>
        <dbReference type="SMART" id="SM00448"/>
    </source>
</evidence>
<feature type="coiled-coil region" evidence="2">
    <location>
        <begin position="124"/>
        <end position="158"/>
    </location>
</feature>
<dbReference type="SUPFAM" id="SSF52172">
    <property type="entry name" value="CheY-like"/>
    <property type="match status" value="1"/>
</dbReference>
<dbReference type="Proteomes" id="UP001626549">
    <property type="component" value="Chromosome"/>
</dbReference>
<dbReference type="Pfam" id="PF07228">
    <property type="entry name" value="SpoIIE"/>
    <property type="match status" value="1"/>
</dbReference>
<dbReference type="Pfam" id="PF00072">
    <property type="entry name" value="Response_reg"/>
    <property type="match status" value="1"/>
</dbReference>
<proteinExistence type="predicted"/>
<keyword evidence="2" id="KW-0175">Coiled coil</keyword>
<keyword evidence="6" id="KW-1185">Reference proteome</keyword>
<organism evidence="5 6">
    <name type="scientific">Congregibacter brevis</name>
    <dbReference type="NCBI Taxonomy" id="3081201"/>
    <lineage>
        <taxon>Bacteria</taxon>
        <taxon>Pseudomonadati</taxon>
        <taxon>Pseudomonadota</taxon>
        <taxon>Gammaproteobacteria</taxon>
        <taxon>Cellvibrionales</taxon>
        <taxon>Halieaceae</taxon>
        <taxon>Congregibacter</taxon>
    </lineage>
</organism>
<dbReference type="SMART" id="SM00448">
    <property type="entry name" value="REC"/>
    <property type="match status" value="1"/>
</dbReference>
<dbReference type="InterPro" id="IPR052016">
    <property type="entry name" value="Bact_Sigma-Reg"/>
</dbReference>
<keyword evidence="1" id="KW-0378">Hydrolase</keyword>
<evidence type="ECO:0000313" key="5">
    <source>
        <dbReference type="EMBL" id="WOJ95514.1"/>
    </source>
</evidence>
<evidence type="ECO:0000259" key="3">
    <source>
        <dbReference type="SMART" id="SM00331"/>
    </source>
</evidence>
<sequence>MAYSGKVLVIDDDPNRGSNLAELASTAGFTTSVANSLDSFSASLGESSDWDVVLCDVHATPEAWAVEGASLRELDIQVPVMMFSNESRSASMMRALRLGANDFFATPVQDPEALVASMERCVRLRTMSRELRRSRQELEAANRELKNTVRVLEKDQQAGRQVQMRMLPTSPMVVSDYMFSHTIIPSLYLSGDFTDYFTVDEHYVVFFMADVSGHGSSSAFATVLLKNLFARKRSDYLRRNDNTILSPVAMLSLANRELLELDVGKYATMVIGVLDQIENTLQYSVAGHLPLPVLVSDAGAAYLEGEGNAVGMMPDARYNEHSINLPDAFMLALFSDGILEILPPMNLVEKEAFFLDVFSRTADTPEELVSQLGLDSAETAPDDIAALFVSKRVSNE</sequence>
<dbReference type="PANTHER" id="PTHR43156">
    <property type="entry name" value="STAGE II SPORULATION PROTEIN E-RELATED"/>
    <property type="match status" value="1"/>
</dbReference>
<dbReference type="InterPro" id="IPR011006">
    <property type="entry name" value="CheY-like_superfamily"/>
</dbReference>
<dbReference type="PANTHER" id="PTHR43156:SF2">
    <property type="entry name" value="STAGE II SPORULATION PROTEIN E"/>
    <property type="match status" value="1"/>
</dbReference>
<dbReference type="Gene3D" id="3.40.50.2300">
    <property type="match status" value="1"/>
</dbReference>